<reference evidence="1 2" key="1">
    <citation type="journal article" date="2022" name="Hortic Res">
        <title>A haplotype resolved chromosomal level avocado genome allows analysis of novel avocado genes.</title>
        <authorList>
            <person name="Nath O."/>
            <person name="Fletcher S.J."/>
            <person name="Hayward A."/>
            <person name="Shaw L.M."/>
            <person name="Masouleh A.K."/>
            <person name="Furtado A."/>
            <person name="Henry R.J."/>
            <person name="Mitter N."/>
        </authorList>
    </citation>
    <scope>NUCLEOTIDE SEQUENCE [LARGE SCALE GENOMIC DNA]</scope>
    <source>
        <strain evidence="2">cv. Hass</strain>
    </source>
</reference>
<accession>A0ACC2L042</accession>
<sequence>MAEVFQICEEEKSVESPTEAKSESTENSPAFHLNEEVASSDGKGDDTAMEVDAQETSGDEEDRLMEVETKEKSEDGDDGGLKVMEVMGKAGGGSNLNNAQVVERQDRSLAVRHYARSKVPRLRWTKDLHHCFVRAVDKLGGAEKATPKMVLQMMNMRDLTISHVKSHLQMYRSRKLEENDGASPSTNREIAGNTSIADTLYPRTSTHSLYGMHNRGLLEARTFLERDCLLQRPISHQPCNPISGNLWQRDWIFNQYPAPKPVWRNQELSHGLLNDRNNVMPLPSSYIYNVRDSIMGNRPVTHHQFLMGNRSLPIEMIGNRGMDKFVWTNSEWIHNSSAGPDPNLINFIEPSRWNNNEQFLPWSNDLNAMNNFPTRQLQPQETATLFGSQENENTQLNKYEDQCNLQLSLSINPEDGIAKKYVDSANEVNGELSLSLAPPSIKPQPLLSEEFQEATESERTETDIQLLETNIGDDATTELEASNPTSPAATELEASNPTPPAATELEASNPTPPAAMELEASPATTELEASNPTPPAATELEASNPTSPFPTLE</sequence>
<evidence type="ECO:0000313" key="2">
    <source>
        <dbReference type="Proteomes" id="UP001234297"/>
    </source>
</evidence>
<dbReference type="Proteomes" id="UP001234297">
    <property type="component" value="Chromosome 6"/>
</dbReference>
<gene>
    <name evidence="1" type="ORF">MRB53_019925</name>
</gene>
<keyword evidence="2" id="KW-1185">Reference proteome</keyword>
<comment type="caution">
    <text evidence="1">The sequence shown here is derived from an EMBL/GenBank/DDBJ whole genome shotgun (WGS) entry which is preliminary data.</text>
</comment>
<evidence type="ECO:0000313" key="1">
    <source>
        <dbReference type="EMBL" id="KAJ8626618.1"/>
    </source>
</evidence>
<protein>
    <submittedName>
        <fullName evidence="1">Uncharacterized protein</fullName>
    </submittedName>
</protein>
<dbReference type="EMBL" id="CM056814">
    <property type="protein sequence ID" value="KAJ8626618.1"/>
    <property type="molecule type" value="Genomic_DNA"/>
</dbReference>
<proteinExistence type="predicted"/>
<name>A0ACC2L042_PERAE</name>
<organism evidence="1 2">
    <name type="scientific">Persea americana</name>
    <name type="common">Avocado</name>
    <dbReference type="NCBI Taxonomy" id="3435"/>
    <lineage>
        <taxon>Eukaryota</taxon>
        <taxon>Viridiplantae</taxon>
        <taxon>Streptophyta</taxon>
        <taxon>Embryophyta</taxon>
        <taxon>Tracheophyta</taxon>
        <taxon>Spermatophyta</taxon>
        <taxon>Magnoliopsida</taxon>
        <taxon>Magnoliidae</taxon>
        <taxon>Laurales</taxon>
        <taxon>Lauraceae</taxon>
        <taxon>Persea</taxon>
    </lineage>
</organism>